<name>A0A9W7G058_9STRA</name>
<proteinExistence type="predicted"/>
<dbReference type="AlphaFoldDB" id="A0A9W7G058"/>
<comment type="caution">
    <text evidence="1">The sequence shown here is derived from an EMBL/GenBank/DDBJ whole genome shotgun (WGS) entry which is preliminary data.</text>
</comment>
<sequence>MELAGTLFDKIKTAASDAFGNDKTIKPLEGDEPPPTRATGKVSLSCIMDVDYKIDFYLTGVPLKDPGSDLWGSRVDVSTGLYDRTLKSILPPEPQSSATVRFMENGVLRVEEGSEFAEGEGEWKLVYEGGLNKLRFSLNTAGFERLTRNGGSLQNVYGGPESSITSSSRIIPEGEVIVDMELRAGSPGTVEAVEKGLMRCEMKYGLLKAGRLEPCGRVGWRGRTGDDSNINSLVL</sequence>
<dbReference type="Proteomes" id="UP001165065">
    <property type="component" value="Unassembled WGS sequence"/>
</dbReference>
<dbReference type="OrthoDB" id="191493at2759"/>
<evidence type="ECO:0000313" key="1">
    <source>
        <dbReference type="EMBL" id="GMI26842.1"/>
    </source>
</evidence>
<dbReference type="EMBL" id="BRYA01000636">
    <property type="protein sequence ID" value="GMI26842.1"/>
    <property type="molecule type" value="Genomic_DNA"/>
</dbReference>
<accession>A0A9W7G058</accession>
<protein>
    <submittedName>
        <fullName evidence="1">Uncharacterized protein</fullName>
    </submittedName>
</protein>
<evidence type="ECO:0000313" key="2">
    <source>
        <dbReference type="Proteomes" id="UP001165065"/>
    </source>
</evidence>
<reference evidence="2" key="1">
    <citation type="journal article" date="2023" name="Commun. Biol.">
        <title>Genome analysis of Parmales, the sister group of diatoms, reveals the evolutionary specialization of diatoms from phago-mixotrophs to photoautotrophs.</title>
        <authorList>
            <person name="Ban H."/>
            <person name="Sato S."/>
            <person name="Yoshikawa S."/>
            <person name="Yamada K."/>
            <person name="Nakamura Y."/>
            <person name="Ichinomiya M."/>
            <person name="Sato N."/>
            <person name="Blanc-Mathieu R."/>
            <person name="Endo H."/>
            <person name="Kuwata A."/>
            <person name="Ogata H."/>
        </authorList>
    </citation>
    <scope>NUCLEOTIDE SEQUENCE [LARGE SCALE GENOMIC DNA]</scope>
</reference>
<keyword evidence="2" id="KW-1185">Reference proteome</keyword>
<gene>
    <name evidence="1" type="ORF">TrCOL_g2982</name>
</gene>
<organism evidence="1 2">
    <name type="scientific">Triparma columacea</name>
    <dbReference type="NCBI Taxonomy" id="722753"/>
    <lineage>
        <taxon>Eukaryota</taxon>
        <taxon>Sar</taxon>
        <taxon>Stramenopiles</taxon>
        <taxon>Ochrophyta</taxon>
        <taxon>Bolidophyceae</taxon>
        <taxon>Parmales</taxon>
        <taxon>Triparmaceae</taxon>
        <taxon>Triparma</taxon>
    </lineage>
</organism>